<keyword evidence="10 13" id="KW-0234">DNA repair</keyword>
<evidence type="ECO:0000256" key="12">
    <source>
        <dbReference type="ARBA" id="ARBA00060881"/>
    </source>
</evidence>
<dbReference type="PROSITE" id="PS50172">
    <property type="entry name" value="BRCT"/>
    <property type="match status" value="1"/>
</dbReference>
<reference evidence="16 17" key="1">
    <citation type="submission" date="2018-12" db="EMBL/GenBank/DDBJ databases">
        <authorList>
            <consortium name="Pathogen Informatics"/>
        </authorList>
    </citation>
    <scope>NUCLEOTIDE SEQUENCE [LARGE SCALE GENOMIC DNA]</scope>
    <source>
        <strain evidence="16 17">NCTC13652</strain>
    </source>
</reference>
<feature type="binding site" evidence="13">
    <location>
        <position position="449"/>
    </location>
    <ligand>
        <name>Zn(2+)</name>
        <dbReference type="ChEBI" id="CHEBI:29105"/>
    </ligand>
</feature>
<dbReference type="PANTHER" id="PTHR23389">
    <property type="entry name" value="CHROMOSOME TRANSMISSION FIDELITY FACTOR 18"/>
    <property type="match status" value="1"/>
</dbReference>
<feature type="binding site" evidence="13">
    <location>
        <begin position="95"/>
        <end position="96"/>
    </location>
    <ligand>
        <name>NAD(+)</name>
        <dbReference type="ChEBI" id="CHEBI:57540"/>
    </ligand>
</feature>
<dbReference type="Gene3D" id="2.40.50.140">
    <property type="entry name" value="Nucleic acid-binding proteins"/>
    <property type="match status" value="1"/>
</dbReference>
<comment type="cofactor">
    <cofactor evidence="13">
        <name>Mg(2+)</name>
        <dbReference type="ChEBI" id="CHEBI:18420"/>
    </cofactor>
    <cofactor evidence="13">
        <name>Mn(2+)</name>
        <dbReference type="ChEBI" id="CHEBI:29035"/>
    </cofactor>
</comment>
<dbReference type="InterPro" id="IPR010994">
    <property type="entry name" value="RuvA_2-like"/>
</dbReference>
<keyword evidence="3 13" id="KW-0436">Ligase</keyword>
<dbReference type="STRING" id="1122997.GCA_000425285_00473"/>
<dbReference type="Pfam" id="PF12826">
    <property type="entry name" value="HHH_2"/>
    <property type="match status" value="1"/>
</dbReference>
<dbReference type="Pfam" id="PF03119">
    <property type="entry name" value="DNA_ligase_ZBD"/>
    <property type="match status" value="1"/>
</dbReference>
<dbReference type="CDD" id="cd17748">
    <property type="entry name" value="BRCT_DNA_ligase_like"/>
    <property type="match status" value="1"/>
</dbReference>
<dbReference type="PROSITE" id="PS01056">
    <property type="entry name" value="DNA_LIGASE_N2"/>
    <property type="match status" value="1"/>
</dbReference>
<dbReference type="InterPro" id="IPR041663">
    <property type="entry name" value="DisA/LigA_HHH"/>
</dbReference>
<evidence type="ECO:0000256" key="10">
    <source>
        <dbReference type="ARBA" id="ARBA00023204"/>
    </source>
</evidence>
<feature type="binding site" evidence="13">
    <location>
        <position position="130"/>
    </location>
    <ligand>
        <name>NAD(+)</name>
        <dbReference type="ChEBI" id="CHEBI:57540"/>
    </ligand>
</feature>
<dbReference type="FunFam" id="1.10.150.20:FF:000006">
    <property type="entry name" value="DNA ligase"/>
    <property type="match status" value="1"/>
</dbReference>
<dbReference type="Pfam" id="PF00533">
    <property type="entry name" value="BRCT"/>
    <property type="match status" value="1"/>
</dbReference>
<evidence type="ECO:0000313" key="17">
    <source>
        <dbReference type="Proteomes" id="UP000277858"/>
    </source>
</evidence>
<dbReference type="NCBIfam" id="TIGR00575">
    <property type="entry name" value="dnlj"/>
    <property type="match status" value="1"/>
</dbReference>
<comment type="similarity">
    <text evidence="12 13">Belongs to the NAD-dependent DNA ligase family. LigA subfamily.</text>
</comment>
<gene>
    <name evidence="13 16" type="primary">ligA</name>
    <name evidence="16" type="ORF">NCTC13652_02553</name>
</gene>
<evidence type="ECO:0000256" key="9">
    <source>
        <dbReference type="ARBA" id="ARBA00023027"/>
    </source>
</evidence>
<dbReference type="Gene3D" id="1.10.150.20">
    <property type="entry name" value="5' to 3' exonuclease, C-terminal subdomain"/>
    <property type="match status" value="2"/>
</dbReference>
<dbReference type="GO" id="GO:0003911">
    <property type="term" value="F:DNA ligase (NAD+) activity"/>
    <property type="evidence" value="ECO:0007669"/>
    <property type="project" value="UniProtKB-UniRule"/>
</dbReference>
<protein>
    <recommendedName>
        <fullName evidence="2 13">DNA ligase</fullName>
        <ecNumber evidence="1 13">6.5.1.2</ecNumber>
    </recommendedName>
    <alternativeName>
        <fullName evidence="13">Polydeoxyribonucleotide synthase [NAD(+)]</fullName>
    </alternativeName>
</protein>
<dbReference type="InterPro" id="IPR004149">
    <property type="entry name" value="Znf_DNAligase_C4"/>
</dbReference>
<keyword evidence="13" id="KW-0464">Manganese</keyword>
<feature type="binding site" evidence="13">
    <location>
        <position position="427"/>
    </location>
    <ligand>
        <name>Zn(2+)</name>
        <dbReference type="ChEBI" id="CHEBI:29105"/>
    </ligand>
</feature>
<keyword evidence="9 13" id="KW-0520">NAD</keyword>
<evidence type="ECO:0000256" key="3">
    <source>
        <dbReference type="ARBA" id="ARBA00022598"/>
    </source>
</evidence>
<keyword evidence="4 13" id="KW-0235">DNA replication</keyword>
<dbReference type="InterPro" id="IPR018239">
    <property type="entry name" value="DNA_ligase_AS"/>
</dbReference>
<dbReference type="Gene3D" id="3.30.470.30">
    <property type="entry name" value="DNA ligase/mRNA capping enzyme"/>
    <property type="match status" value="1"/>
</dbReference>
<feature type="binding site" evidence="13">
    <location>
        <position position="443"/>
    </location>
    <ligand>
        <name>Zn(2+)</name>
        <dbReference type="ChEBI" id="CHEBI:29105"/>
    </ligand>
</feature>
<dbReference type="NCBIfam" id="NF005932">
    <property type="entry name" value="PRK07956.1"/>
    <property type="match status" value="1"/>
</dbReference>
<feature type="binding site" evidence="13">
    <location>
        <position position="306"/>
    </location>
    <ligand>
        <name>NAD(+)</name>
        <dbReference type="ChEBI" id="CHEBI:57540"/>
    </ligand>
</feature>
<dbReference type="RefSeq" id="WP_028702293.1">
    <property type="nucleotide sequence ID" value="NZ_JAKDOP010000006.1"/>
</dbReference>
<evidence type="ECO:0000256" key="7">
    <source>
        <dbReference type="ARBA" id="ARBA00022833"/>
    </source>
</evidence>
<dbReference type="PANTHER" id="PTHR23389:SF9">
    <property type="entry name" value="DNA LIGASE"/>
    <property type="match status" value="1"/>
</dbReference>
<evidence type="ECO:0000256" key="1">
    <source>
        <dbReference type="ARBA" id="ARBA00012722"/>
    </source>
</evidence>
<dbReference type="GO" id="GO:0006260">
    <property type="term" value="P:DNA replication"/>
    <property type="evidence" value="ECO:0007669"/>
    <property type="project" value="UniProtKB-KW"/>
</dbReference>
<evidence type="ECO:0000256" key="6">
    <source>
        <dbReference type="ARBA" id="ARBA00022763"/>
    </source>
</evidence>
<dbReference type="SUPFAM" id="SSF50249">
    <property type="entry name" value="Nucleic acid-binding proteins"/>
    <property type="match status" value="1"/>
</dbReference>
<keyword evidence="6 13" id="KW-0227">DNA damage</keyword>
<evidence type="ECO:0000259" key="15">
    <source>
        <dbReference type="PROSITE" id="PS50172"/>
    </source>
</evidence>
<dbReference type="GO" id="GO:0006281">
    <property type="term" value="P:DNA repair"/>
    <property type="evidence" value="ECO:0007669"/>
    <property type="project" value="UniProtKB-KW"/>
</dbReference>
<dbReference type="GO" id="GO:0005829">
    <property type="term" value="C:cytosol"/>
    <property type="evidence" value="ECO:0007669"/>
    <property type="project" value="TreeGrafter"/>
</dbReference>
<dbReference type="InterPro" id="IPR013839">
    <property type="entry name" value="DNAligase_adenylation"/>
</dbReference>
<dbReference type="InterPro" id="IPR033136">
    <property type="entry name" value="DNA_ligase_CS"/>
</dbReference>
<dbReference type="SMART" id="SM00532">
    <property type="entry name" value="LIGANc"/>
    <property type="match status" value="1"/>
</dbReference>
<dbReference type="InterPro" id="IPR001679">
    <property type="entry name" value="DNA_ligase"/>
</dbReference>
<dbReference type="SUPFAM" id="SSF47781">
    <property type="entry name" value="RuvA domain 2-like"/>
    <property type="match status" value="1"/>
</dbReference>
<dbReference type="Proteomes" id="UP000277858">
    <property type="component" value="Chromosome"/>
</dbReference>
<evidence type="ECO:0000256" key="2">
    <source>
        <dbReference type="ARBA" id="ARBA00013308"/>
    </source>
</evidence>
<dbReference type="OrthoDB" id="9759736at2"/>
<feature type="binding site" evidence="13">
    <location>
        <begin position="45"/>
        <end position="49"/>
    </location>
    <ligand>
        <name>NAD(+)</name>
        <dbReference type="ChEBI" id="CHEBI:57540"/>
    </ligand>
</feature>
<evidence type="ECO:0000256" key="13">
    <source>
        <dbReference type="HAMAP-Rule" id="MF_01588"/>
    </source>
</evidence>
<evidence type="ECO:0000256" key="11">
    <source>
        <dbReference type="ARBA" id="ARBA00034005"/>
    </source>
</evidence>
<evidence type="ECO:0000256" key="14">
    <source>
        <dbReference type="RuleBase" id="RU000618"/>
    </source>
</evidence>
<keyword evidence="5 13" id="KW-0479">Metal-binding</keyword>
<dbReference type="Gene3D" id="6.20.10.30">
    <property type="match status" value="1"/>
</dbReference>
<dbReference type="Pfam" id="PF03120">
    <property type="entry name" value="OB_DNA_ligase"/>
    <property type="match status" value="1"/>
</dbReference>
<dbReference type="EC" id="6.5.1.2" evidence="1 13"/>
<dbReference type="Pfam" id="PF01653">
    <property type="entry name" value="DNA_ligase_aden"/>
    <property type="match status" value="1"/>
</dbReference>
<feature type="active site" description="N6-AMP-lysine intermediate" evidence="13">
    <location>
        <position position="132"/>
    </location>
</feature>
<evidence type="ECO:0000256" key="5">
    <source>
        <dbReference type="ARBA" id="ARBA00022723"/>
    </source>
</evidence>
<keyword evidence="8 13" id="KW-0460">Magnesium</keyword>
<dbReference type="EMBL" id="LR134473">
    <property type="protein sequence ID" value="VEI04324.1"/>
    <property type="molecule type" value="Genomic_DNA"/>
</dbReference>
<feature type="binding site" evidence="13">
    <location>
        <position position="153"/>
    </location>
    <ligand>
        <name>NAD(+)</name>
        <dbReference type="ChEBI" id="CHEBI:57540"/>
    </ligand>
</feature>
<evidence type="ECO:0000256" key="4">
    <source>
        <dbReference type="ARBA" id="ARBA00022705"/>
    </source>
</evidence>
<dbReference type="InterPro" id="IPR013840">
    <property type="entry name" value="DNAligase_N"/>
</dbReference>
<dbReference type="HAMAP" id="MF_01588">
    <property type="entry name" value="DNA_ligase_A"/>
    <property type="match status" value="1"/>
</dbReference>
<dbReference type="Gene3D" id="3.40.50.10190">
    <property type="entry name" value="BRCT domain"/>
    <property type="match status" value="1"/>
</dbReference>
<dbReference type="SUPFAM" id="SSF52113">
    <property type="entry name" value="BRCT domain"/>
    <property type="match status" value="1"/>
</dbReference>
<dbReference type="InterPro" id="IPR036420">
    <property type="entry name" value="BRCT_dom_sf"/>
</dbReference>
<feature type="binding site" evidence="13">
    <location>
        <position position="424"/>
    </location>
    <ligand>
        <name>Zn(2+)</name>
        <dbReference type="ChEBI" id="CHEBI:29105"/>
    </ligand>
</feature>
<comment type="function">
    <text evidence="13">DNA ligase that catalyzes the formation of phosphodiester linkages between 5'-phosphoryl and 3'-hydroxyl groups in double-stranded DNA using NAD as a coenzyme and as the energy source for the reaction. It is essential for DNA replication and repair of damaged DNA.</text>
</comment>
<dbReference type="CDD" id="cd00114">
    <property type="entry name" value="LIGANc"/>
    <property type="match status" value="1"/>
</dbReference>
<evidence type="ECO:0000313" key="16">
    <source>
        <dbReference type="EMBL" id="VEI04324.1"/>
    </source>
</evidence>
<dbReference type="GO" id="GO:0046872">
    <property type="term" value="F:metal ion binding"/>
    <property type="evidence" value="ECO:0007669"/>
    <property type="project" value="UniProtKB-KW"/>
</dbReference>
<dbReference type="AlphaFoldDB" id="A0A3S4V8S3"/>
<dbReference type="Gene3D" id="1.10.287.610">
    <property type="entry name" value="Helix hairpin bin"/>
    <property type="match status" value="1"/>
</dbReference>
<evidence type="ECO:0000256" key="8">
    <source>
        <dbReference type="ARBA" id="ARBA00022842"/>
    </source>
</evidence>
<dbReference type="PIRSF" id="PIRSF001604">
    <property type="entry name" value="LigA"/>
    <property type="match status" value="1"/>
</dbReference>
<sequence>MVNEENPVEASTSESTLRHTWKELVDQILAAQEAYYGADAPTISDARYDHLMRDLQSLEEHNPQLRTPDSPTQRVGAPQQVTDFAPVQHIERLLSLDNVFTLDELAEWIARAGATASQQVPGEHSQLLCELKIDGLALDLVYRNGRLDSGATRGDGRVGEDVTGNVRTIRAIPQRLTGDDVPALLEVRGEVFFPVEDFADLNAHLVEVGKPPFANPRNAAAGSLRQKDPRVTAGRPLSMICHGLGRVDGHDFSSQGHAYRKLAEWGLPVSPYYKLVDTPAQVMDFVQYWGEHRDEAAHQIDGIVVKMDDVEVQRALGATSRAPRWAIAFKYPPEEVNTKLLDIRVNVGRTGRVTPYGVMEPVTVAGSTVEMATLHNAFEVKRKGVLIGDTVVLRKAGDVIPEILGPVVELRDGTEREFQMPTVCPSCGATLGYEKEGDKDLRCPNTRGCPSQLRERVFALASRSGLDIEALGWEAAIALTDPENARPDPSLVTGEMPEPQTPVLTSEAGLFDLQPDDLADVQVWRQRKVKGSPGPWVREPYFWTRATRTRPSAPAANTRKMFDELAKARNQPLWRVLVALSIRHVGPTAARALATRFGSLAAIRAASQEELAQTDGVGPVIAESVIDWFGVNWHQEIVERWAAAGVRMADDTSGGPAATLEGLTVVVTGSLEGFSRDEAKEAILSRGGKAAGSVSRKTDYVVVGANAGSKETRARELGRPILDEAGFRHLLDHGPQGVPTVG</sequence>
<organism evidence="16 17">
    <name type="scientific">Acidipropionibacterium jensenii</name>
    <dbReference type="NCBI Taxonomy" id="1749"/>
    <lineage>
        <taxon>Bacteria</taxon>
        <taxon>Bacillati</taxon>
        <taxon>Actinomycetota</taxon>
        <taxon>Actinomycetes</taxon>
        <taxon>Propionibacteriales</taxon>
        <taxon>Propionibacteriaceae</taxon>
        <taxon>Acidipropionibacterium</taxon>
    </lineage>
</organism>
<dbReference type="SUPFAM" id="SSF56091">
    <property type="entry name" value="DNA ligase/mRNA capping enzyme, catalytic domain"/>
    <property type="match status" value="1"/>
</dbReference>
<comment type="catalytic activity">
    <reaction evidence="11 13 14">
        <text>NAD(+) + (deoxyribonucleotide)n-3'-hydroxyl + 5'-phospho-(deoxyribonucleotide)m = (deoxyribonucleotide)n+m + AMP + beta-nicotinamide D-nucleotide.</text>
        <dbReference type="EC" id="6.5.1.2"/>
    </reaction>
</comment>
<name>A0A3S4V8S3_9ACTN</name>
<feature type="binding site" evidence="13">
    <location>
        <position position="330"/>
    </location>
    <ligand>
        <name>NAD(+)</name>
        <dbReference type="ChEBI" id="CHEBI:57540"/>
    </ligand>
</feature>
<dbReference type="FunFam" id="3.30.470.30:FF:000001">
    <property type="entry name" value="DNA ligase"/>
    <property type="match status" value="1"/>
</dbReference>
<feature type="binding site" evidence="13">
    <location>
        <position position="190"/>
    </location>
    <ligand>
        <name>NAD(+)</name>
        <dbReference type="ChEBI" id="CHEBI:57540"/>
    </ligand>
</feature>
<feature type="domain" description="BRCT" evidence="15">
    <location>
        <begin position="655"/>
        <end position="742"/>
    </location>
</feature>
<proteinExistence type="inferred from homology"/>
<dbReference type="FunFam" id="2.40.50.140:FF:000012">
    <property type="entry name" value="DNA ligase"/>
    <property type="match status" value="1"/>
</dbReference>
<dbReference type="InterPro" id="IPR004150">
    <property type="entry name" value="NAD_DNA_ligase_OB"/>
</dbReference>
<keyword evidence="17" id="KW-1185">Reference proteome</keyword>
<dbReference type="PROSITE" id="PS01055">
    <property type="entry name" value="DNA_LIGASE_N1"/>
    <property type="match status" value="1"/>
</dbReference>
<dbReference type="SMART" id="SM00292">
    <property type="entry name" value="BRCT"/>
    <property type="match status" value="1"/>
</dbReference>
<dbReference type="InterPro" id="IPR001357">
    <property type="entry name" value="BRCT_dom"/>
</dbReference>
<accession>A0A3S4V8S3</accession>
<dbReference type="FunFam" id="3.40.50.10190:FF:000054">
    <property type="entry name" value="DNA ligase"/>
    <property type="match status" value="1"/>
</dbReference>
<dbReference type="InterPro" id="IPR012340">
    <property type="entry name" value="NA-bd_OB-fold"/>
</dbReference>
<keyword evidence="7 13" id="KW-0862">Zinc</keyword>